<organism evidence="2 3">
    <name type="scientific">Paenibacillus agaridevorans</name>
    <dbReference type="NCBI Taxonomy" id="171404"/>
    <lineage>
        <taxon>Bacteria</taxon>
        <taxon>Bacillati</taxon>
        <taxon>Bacillota</taxon>
        <taxon>Bacilli</taxon>
        <taxon>Bacillales</taxon>
        <taxon>Paenibacillaceae</taxon>
        <taxon>Paenibacillus</taxon>
    </lineage>
</organism>
<proteinExistence type="predicted"/>
<feature type="compositionally biased region" description="Low complexity" evidence="1">
    <location>
        <begin position="35"/>
        <end position="44"/>
    </location>
</feature>
<sequence length="63" mass="7152">MEKEQSRNRLDRLKQPGSLRSINGKSNGSEEQEAGEPAGPPQGNEEWRALYERIRGATEKLRD</sequence>
<dbReference type="EMBL" id="BDQX01000398">
    <property type="protein sequence ID" value="GBG11442.1"/>
    <property type="molecule type" value="Genomic_DNA"/>
</dbReference>
<dbReference type="AlphaFoldDB" id="A0A2R5EXK6"/>
<keyword evidence="3" id="KW-1185">Reference proteome</keyword>
<evidence type="ECO:0000313" key="3">
    <source>
        <dbReference type="Proteomes" id="UP000245202"/>
    </source>
</evidence>
<protein>
    <submittedName>
        <fullName evidence="2">Uncharacterized protein</fullName>
    </submittedName>
</protein>
<feature type="compositionally biased region" description="Polar residues" evidence="1">
    <location>
        <begin position="18"/>
        <end position="29"/>
    </location>
</feature>
<dbReference type="RefSeq" id="WP_087571561.1">
    <property type="nucleotide sequence ID" value="NZ_BDQX01000398.1"/>
</dbReference>
<dbReference type="Proteomes" id="UP000245202">
    <property type="component" value="Unassembled WGS sequence"/>
</dbReference>
<name>A0A2R5EXK6_9BACL</name>
<comment type="caution">
    <text evidence="2">The sequence shown here is derived from an EMBL/GenBank/DDBJ whole genome shotgun (WGS) entry which is preliminary data.</text>
</comment>
<accession>A0A2R5EXK6</accession>
<evidence type="ECO:0000256" key="1">
    <source>
        <dbReference type="SAM" id="MobiDB-lite"/>
    </source>
</evidence>
<gene>
    <name evidence="2" type="ORF">PAT3040_06260</name>
</gene>
<evidence type="ECO:0000313" key="2">
    <source>
        <dbReference type="EMBL" id="GBG11442.1"/>
    </source>
</evidence>
<feature type="compositionally biased region" description="Basic and acidic residues" evidence="1">
    <location>
        <begin position="1"/>
        <end position="14"/>
    </location>
</feature>
<feature type="region of interest" description="Disordered" evidence="1">
    <location>
        <begin position="1"/>
        <end position="46"/>
    </location>
</feature>
<reference evidence="2 3" key="1">
    <citation type="submission" date="2017-08" db="EMBL/GenBank/DDBJ databases">
        <title>Substantial Increase in Enzyme Production by Combined Drug-Resistance Mutations in Paenibacillus agaridevorans.</title>
        <authorList>
            <person name="Tanaka Y."/>
            <person name="Funane K."/>
            <person name="Hosaka T."/>
            <person name="Shiwa Y."/>
            <person name="Fujita N."/>
            <person name="Miyazaki T."/>
            <person name="Yoshikawa H."/>
            <person name="Murakami K."/>
            <person name="Kasahara K."/>
            <person name="Inaoka T."/>
            <person name="Hiraga Y."/>
            <person name="Ochi K."/>
        </authorList>
    </citation>
    <scope>NUCLEOTIDE SEQUENCE [LARGE SCALE GENOMIC DNA]</scope>
    <source>
        <strain evidence="2 3">T-3040</strain>
    </source>
</reference>